<dbReference type="Proteomes" id="UP000555564">
    <property type="component" value="Unassembled WGS sequence"/>
</dbReference>
<reference evidence="2 3" key="1">
    <citation type="submission" date="2020-08" db="EMBL/GenBank/DDBJ databases">
        <title>Sequencing the genomes of 1000 actinobacteria strains.</title>
        <authorList>
            <person name="Klenk H.-P."/>
        </authorList>
    </citation>
    <scope>NUCLEOTIDE SEQUENCE [LARGE SCALE GENOMIC DNA]</scope>
    <source>
        <strain evidence="2 3">DSM 44936</strain>
    </source>
</reference>
<proteinExistence type="predicted"/>
<evidence type="ECO:0000313" key="2">
    <source>
        <dbReference type="EMBL" id="MBB6471583.1"/>
    </source>
</evidence>
<feature type="domain" description="DUF6879" evidence="1">
    <location>
        <begin position="29"/>
        <end position="191"/>
    </location>
</feature>
<keyword evidence="3" id="KW-1185">Reference proteome</keyword>
<comment type="caution">
    <text evidence="2">The sequence shown here is derived from an EMBL/GenBank/DDBJ whole genome shotgun (WGS) entry which is preliminary data.</text>
</comment>
<evidence type="ECO:0000259" key="1">
    <source>
        <dbReference type="Pfam" id="PF21806"/>
    </source>
</evidence>
<accession>A0A7X0ICS1</accession>
<dbReference type="EMBL" id="JACHIU010000001">
    <property type="protein sequence ID" value="MBB6471583.1"/>
    <property type="molecule type" value="Genomic_DNA"/>
</dbReference>
<dbReference type="InterPro" id="IPR049244">
    <property type="entry name" value="DUF6879"/>
</dbReference>
<protein>
    <recommendedName>
        <fullName evidence="1">DUF6879 domain-containing protein</fullName>
    </recommendedName>
</protein>
<dbReference type="RefSeq" id="WP_184978768.1">
    <property type="nucleotide sequence ID" value="NZ_BAAALO010000055.1"/>
</dbReference>
<gene>
    <name evidence="2" type="ORF">BJ992_001014</name>
</gene>
<sequence length="206" mass="23771">MLEELGSLPAPVLGLEEYKEDFRRHFWVADVTWRLERGLTFREPGSPSWVAMRGGDWDGALRLAEGMRAGRVEHQRALDRRGIVQRRVRFVCEPLTAYLQWELHVLTIWAELGEQITVLPTAAVAHLEAREELPEVLILGERVASPVMYVIQYSAGVLSGARRFVDRELIEVCRREVAALWRCGEDILRYFPRRIESLPPPDVREE</sequence>
<dbReference type="AlphaFoldDB" id="A0A7X0ICS1"/>
<evidence type="ECO:0000313" key="3">
    <source>
        <dbReference type="Proteomes" id="UP000555564"/>
    </source>
</evidence>
<organism evidence="2 3">
    <name type="scientific">Sphaerisporangium rubeum</name>
    <dbReference type="NCBI Taxonomy" id="321317"/>
    <lineage>
        <taxon>Bacteria</taxon>
        <taxon>Bacillati</taxon>
        <taxon>Actinomycetota</taxon>
        <taxon>Actinomycetes</taxon>
        <taxon>Streptosporangiales</taxon>
        <taxon>Streptosporangiaceae</taxon>
        <taxon>Sphaerisporangium</taxon>
    </lineage>
</organism>
<dbReference type="Pfam" id="PF21806">
    <property type="entry name" value="DUF6879"/>
    <property type="match status" value="1"/>
</dbReference>
<name>A0A7X0ICS1_9ACTN</name>